<sequence>MTKKKQVEPHLHLLGGAVSGLAACVLLQPLDLVKTRLQQELHHRRTLISNAALTKLHDGTIFKDLTLWSTARDVIRKDSVWGLWRGTWPTVIRNVPGSALYFVTLDKMRHGLRSLRTREKGTMLNDSTVNLLSGGAARVAVGYILMPITVIKVRYESNFYNYTSIWQASRSILKEEGIGGLFRGFGATAMRDAPYAGLYVLFYENCKKILGGLTGGSASLMPVVHMSSGIVSGIAATVVTNPFDVVKTRMQLKPSDYSTMFQSARKIAREERAIGFFSGMLPRLLRKTVSSAITWTIYEEIVRWGSQRS</sequence>
<comment type="catalytic activity">
    <reaction evidence="9 10">
        <text>glycine(in) = glycine(out)</text>
        <dbReference type="Rhea" id="RHEA:70715"/>
        <dbReference type="ChEBI" id="CHEBI:57305"/>
    </reaction>
</comment>
<dbReference type="AlphaFoldDB" id="A0A0L0HJB6"/>
<dbReference type="EMBL" id="KQ257455">
    <property type="protein sequence ID" value="KND01197.1"/>
    <property type="molecule type" value="Genomic_DNA"/>
</dbReference>
<accession>A0A0L0HJB6</accession>
<dbReference type="InterPro" id="IPR018108">
    <property type="entry name" value="MCP_transmembrane"/>
</dbReference>
<keyword evidence="5 10" id="KW-0999">Mitochondrion inner membrane</keyword>
<dbReference type="InterPro" id="IPR030847">
    <property type="entry name" value="Hem25/SLC25A38"/>
</dbReference>
<dbReference type="STRING" id="645134.A0A0L0HJB6"/>
<keyword evidence="8 10" id="KW-0472">Membrane</keyword>
<proteinExistence type="inferred from homology"/>
<evidence type="ECO:0000313" key="12">
    <source>
        <dbReference type="EMBL" id="KND01197.1"/>
    </source>
</evidence>
<comment type="function">
    <text evidence="10">Mitochondrial glycine transporter that imports glycine into the mitochondrial matrix. Plays an important role in providing glycine for the first enzymatic step in heme biosynthesis, the condensation of glycine with succinyl-CoA to produce 5-aminolevulinate (ALA) in the miochondrial matrix.</text>
</comment>
<keyword evidence="7 10" id="KW-0496">Mitochondrion</keyword>
<dbReference type="PRINTS" id="PR00926">
    <property type="entry name" value="MITOCARRIER"/>
</dbReference>
<gene>
    <name evidence="12" type="ORF">SPPG_04287</name>
</gene>
<comment type="subcellular location">
    <subcellularLocation>
        <location evidence="10">Mitochondrion inner membrane</location>
        <topology evidence="10">Multi-pass membrane protein</topology>
    </subcellularLocation>
    <subcellularLocation>
        <location evidence="1">Mitochondrion membrane</location>
        <topology evidence="1">Multi-pass membrane protein</topology>
    </subcellularLocation>
</comment>
<evidence type="ECO:0000256" key="10">
    <source>
        <dbReference type="HAMAP-Rule" id="MF_03064"/>
    </source>
</evidence>
<dbReference type="GeneID" id="27687744"/>
<evidence type="ECO:0000256" key="8">
    <source>
        <dbReference type="ARBA" id="ARBA00023136"/>
    </source>
</evidence>
<comment type="similarity">
    <text evidence="10">Belongs to the mitochondrial carrier (TC 2.A.29) family. SLC25A38 subfamily.</text>
</comment>
<evidence type="ECO:0000313" key="13">
    <source>
        <dbReference type="Proteomes" id="UP000053201"/>
    </source>
</evidence>
<evidence type="ECO:0000256" key="1">
    <source>
        <dbReference type="ARBA" id="ARBA00004225"/>
    </source>
</evidence>
<dbReference type="PANTHER" id="PTHR46181">
    <property type="entry name" value="MITOCHONDRIAL GLYCINE TRANSPORTER"/>
    <property type="match status" value="1"/>
</dbReference>
<dbReference type="Gene3D" id="1.50.40.10">
    <property type="entry name" value="Mitochondrial carrier domain"/>
    <property type="match status" value="1"/>
</dbReference>
<dbReference type="VEuPathDB" id="FungiDB:SPPG_04287"/>
<dbReference type="OMA" id="WGIYEEL"/>
<dbReference type="GO" id="GO:1904983">
    <property type="term" value="P:glycine import into mitochondrion"/>
    <property type="evidence" value="ECO:0007669"/>
    <property type="project" value="UniProtKB-UniRule"/>
</dbReference>
<evidence type="ECO:0000256" key="6">
    <source>
        <dbReference type="ARBA" id="ARBA00022989"/>
    </source>
</evidence>
<organism evidence="12 13">
    <name type="scientific">Spizellomyces punctatus (strain DAOM BR117)</name>
    <dbReference type="NCBI Taxonomy" id="645134"/>
    <lineage>
        <taxon>Eukaryota</taxon>
        <taxon>Fungi</taxon>
        <taxon>Fungi incertae sedis</taxon>
        <taxon>Chytridiomycota</taxon>
        <taxon>Chytridiomycota incertae sedis</taxon>
        <taxon>Chytridiomycetes</taxon>
        <taxon>Spizellomycetales</taxon>
        <taxon>Spizellomycetaceae</taxon>
        <taxon>Spizellomyces</taxon>
    </lineage>
</organism>
<dbReference type="OrthoDB" id="1924968at2759"/>
<feature type="repeat" description="Solcar" evidence="11">
    <location>
        <begin position="220"/>
        <end position="304"/>
    </location>
</feature>
<dbReference type="InterPro" id="IPR023395">
    <property type="entry name" value="MCP_dom_sf"/>
</dbReference>
<dbReference type="GO" id="GO:0006783">
    <property type="term" value="P:heme biosynthetic process"/>
    <property type="evidence" value="ECO:0007669"/>
    <property type="project" value="EnsemblFungi"/>
</dbReference>
<dbReference type="eggNOG" id="KOG0766">
    <property type="taxonomic scope" value="Eukaryota"/>
</dbReference>
<dbReference type="SUPFAM" id="SSF103506">
    <property type="entry name" value="Mitochondrial carrier"/>
    <property type="match status" value="1"/>
</dbReference>
<evidence type="ECO:0000256" key="4">
    <source>
        <dbReference type="ARBA" id="ARBA00022737"/>
    </source>
</evidence>
<dbReference type="FunCoup" id="A0A0L0HJB6">
    <property type="interactions" value="157"/>
</dbReference>
<dbReference type="Pfam" id="PF00153">
    <property type="entry name" value="Mito_carr"/>
    <property type="match status" value="3"/>
</dbReference>
<evidence type="ECO:0000256" key="9">
    <source>
        <dbReference type="ARBA" id="ARBA00034060"/>
    </source>
</evidence>
<dbReference type="PROSITE" id="PS50920">
    <property type="entry name" value="SOLCAR"/>
    <property type="match status" value="3"/>
</dbReference>
<keyword evidence="6 10" id="KW-1133">Transmembrane helix</keyword>
<evidence type="ECO:0000256" key="2">
    <source>
        <dbReference type="ARBA" id="ARBA00022448"/>
    </source>
</evidence>
<keyword evidence="4 10" id="KW-0677">Repeat</keyword>
<dbReference type="PROSITE" id="PS51257">
    <property type="entry name" value="PROKAR_LIPOPROTEIN"/>
    <property type="match status" value="1"/>
</dbReference>
<dbReference type="HAMAP" id="MF_03064">
    <property type="entry name" value="SLC25A38"/>
    <property type="match status" value="1"/>
</dbReference>
<keyword evidence="2 10" id="KW-0813">Transport</keyword>
<evidence type="ECO:0000256" key="7">
    <source>
        <dbReference type="ARBA" id="ARBA00023128"/>
    </source>
</evidence>
<reference evidence="12 13" key="1">
    <citation type="submission" date="2009-08" db="EMBL/GenBank/DDBJ databases">
        <title>The Genome Sequence of Spizellomyces punctatus strain DAOM BR117.</title>
        <authorList>
            <consortium name="The Broad Institute Genome Sequencing Platform"/>
            <person name="Russ C."/>
            <person name="Cuomo C."/>
            <person name="Shea T."/>
            <person name="Young S.K."/>
            <person name="Zeng Q."/>
            <person name="Koehrsen M."/>
            <person name="Haas B."/>
            <person name="Borodovsky M."/>
            <person name="Guigo R."/>
            <person name="Alvarado L."/>
            <person name="Berlin A."/>
            <person name="Bochicchio J."/>
            <person name="Borenstein D."/>
            <person name="Chapman S."/>
            <person name="Chen Z."/>
            <person name="Engels R."/>
            <person name="Freedman E."/>
            <person name="Gellesch M."/>
            <person name="Goldberg J."/>
            <person name="Griggs A."/>
            <person name="Gujja S."/>
            <person name="Heiman D."/>
            <person name="Hepburn T."/>
            <person name="Howarth C."/>
            <person name="Jen D."/>
            <person name="Larson L."/>
            <person name="Lewis B."/>
            <person name="Mehta T."/>
            <person name="Park D."/>
            <person name="Pearson M."/>
            <person name="Roberts A."/>
            <person name="Saif S."/>
            <person name="Shenoy N."/>
            <person name="Sisk P."/>
            <person name="Stolte C."/>
            <person name="Sykes S."/>
            <person name="Thomson T."/>
            <person name="Walk T."/>
            <person name="White J."/>
            <person name="Yandava C."/>
            <person name="Burger G."/>
            <person name="Gray M.W."/>
            <person name="Holland P.W.H."/>
            <person name="King N."/>
            <person name="Lang F.B.F."/>
            <person name="Roger A.J."/>
            <person name="Ruiz-Trillo I."/>
            <person name="Lander E."/>
            <person name="Nusbaum C."/>
        </authorList>
    </citation>
    <scope>NUCLEOTIDE SEQUENCE [LARGE SCALE GENOMIC DNA]</scope>
    <source>
        <strain evidence="12 13">DAOM BR117</strain>
    </source>
</reference>
<evidence type="ECO:0000256" key="11">
    <source>
        <dbReference type="PROSITE-ProRule" id="PRU00282"/>
    </source>
</evidence>
<feature type="repeat" description="Solcar" evidence="11">
    <location>
        <begin position="125"/>
        <end position="209"/>
    </location>
</feature>
<evidence type="ECO:0000256" key="5">
    <source>
        <dbReference type="ARBA" id="ARBA00022792"/>
    </source>
</evidence>
<keyword evidence="3 10" id="KW-0812">Transmembrane</keyword>
<dbReference type="GO" id="GO:0005743">
    <property type="term" value="C:mitochondrial inner membrane"/>
    <property type="evidence" value="ECO:0007669"/>
    <property type="project" value="UniProtKB-SubCell"/>
</dbReference>
<dbReference type="InParanoid" id="A0A0L0HJB6"/>
<dbReference type="InterPro" id="IPR002067">
    <property type="entry name" value="MCP"/>
</dbReference>
<evidence type="ECO:0000256" key="3">
    <source>
        <dbReference type="ARBA" id="ARBA00022692"/>
    </source>
</evidence>
<dbReference type="Proteomes" id="UP000053201">
    <property type="component" value="Unassembled WGS sequence"/>
</dbReference>
<keyword evidence="13" id="KW-1185">Reference proteome</keyword>
<dbReference type="RefSeq" id="XP_016609236.1">
    <property type="nucleotide sequence ID" value="XM_016752530.1"/>
</dbReference>
<dbReference type="GO" id="GO:0015187">
    <property type="term" value="F:glycine transmembrane transporter activity"/>
    <property type="evidence" value="ECO:0007669"/>
    <property type="project" value="UniProtKB-UniRule"/>
</dbReference>
<protein>
    <recommendedName>
        <fullName evidence="10">Mitochondrial glycine transporter</fullName>
    </recommendedName>
    <alternativeName>
        <fullName evidence="10">Solute carrier family 25 member 38 homolog</fullName>
    </alternativeName>
</protein>
<feature type="repeat" description="Solcar" evidence="11">
    <location>
        <begin position="7"/>
        <end position="111"/>
    </location>
</feature>
<name>A0A0L0HJB6_SPIPD</name>
<dbReference type="PANTHER" id="PTHR46181:SF3">
    <property type="entry name" value="MITOCHONDRIAL GLYCINE TRANSPORTER"/>
    <property type="match status" value="1"/>
</dbReference>